<dbReference type="VEuPathDB" id="FungiDB:EYZ11_005987"/>
<feature type="domain" description="STEEP1" evidence="2">
    <location>
        <begin position="27"/>
        <end position="183"/>
    </location>
</feature>
<evidence type="ECO:0000259" key="2">
    <source>
        <dbReference type="Pfam" id="PF25809"/>
    </source>
</evidence>
<feature type="compositionally biased region" description="Polar residues" evidence="1">
    <location>
        <begin position="76"/>
        <end position="92"/>
    </location>
</feature>
<dbReference type="GeneID" id="54328270"/>
<accession>A0A4S3JGL4</accession>
<dbReference type="AlphaFoldDB" id="A0A4S3JGL4"/>
<dbReference type="EMBL" id="QUQM01000004">
    <property type="protein sequence ID" value="KAA8646893.1"/>
    <property type="molecule type" value="Genomic_DNA"/>
</dbReference>
<sequence length="200" mass="22312">MSSPPQEPSQEPSQEPTTQQSKSKSTLTILTYHCRFCNHLLLATTQKLSTLPRRKEPAKDSALILPLLLSPSPSLDTTQGNDGKGSTENTTETHQKHYTILLSTALPERKATLVRREDGFEKRRFVRCGRCRVAVGYFLDAVHFPVQKGRINEEDGEDGESAEDRAKVVYLLPGALVDTESMGDSVKTLAMDREWTGWIP</sequence>
<dbReference type="InterPro" id="IPR057965">
    <property type="entry name" value="STEEP1_dom"/>
</dbReference>
<evidence type="ECO:0000313" key="6">
    <source>
        <dbReference type="Proteomes" id="UP000324241"/>
    </source>
</evidence>
<protein>
    <recommendedName>
        <fullName evidence="2">STEEP1 domain-containing protein</fullName>
    </recommendedName>
</protein>
<evidence type="ECO:0000256" key="1">
    <source>
        <dbReference type="SAM" id="MobiDB-lite"/>
    </source>
</evidence>
<dbReference type="STRING" id="1220188.A0A4S3JGL4"/>
<proteinExistence type="predicted"/>
<dbReference type="RefSeq" id="XP_033426254.1">
    <property type="nucleotide sequence ID" value="XM_033570222.1"/>
</dbReference>
<dbReference type="Proteomes" id="UP000324241">
    <property type="component" value="Unassembled WGS sequence"/>
</dbReference>
<dbReference type="Proteomes" id="UP000308092">
    <property type="component" value="Unassembled WGS sequence"/>
</dbReference>
<evidence type="ECO:0000313" key="5">
    <source>
        <dbReference type="Proteomes" id="UP000308092"/>
    </source>
</evidence>
<name>A0A4S3JGL4_9EURO</name>
<feature type="region of interest" description="Disordered" evidence="1">
    <location>
        <begin position="1"/>
        <end position="24"/>
    </location>
</feature>
<organism evidence="4 5">
    <name type="scientific">Aspergillus tanneri</name>
    <dbReference type="NCBI Taxonomy" id="1220188"/>
    <lineage>
        <taxon>Eukaryota</taxon>
        <taxon>Fungi</taxon>
        <taxon>Dikarya</taxon>
        <taxon>Ascomycota</taxon>
        <taxon>Pezizomycotina</taxon>
        <taxon>Eurotiomycetes</taxon>
        <taxon>Eurotiomycetidae</taxon>
        <taxon>Eurotiales</taxon>
        <taxon>Aspergillaceae</taxon>
        <taxon>Aspergillus</taxon>
        <taxon>Aspergillus subgen. Circumdati</taxon>
    </lineage>
</organism>
<feature type="region of interest" description="Disordered" evidence="1">
    <location>
        <begin position="70"/>
        <end position="92"/>
    </location>
</feature>
<dbReference type="Pfam" id="PF25809">
    <property type="entry name" value="STEEP1"/>
    <property type="match status" value="1"/>
</dbReference>
<keyword evidence="5" id="KW-1185">Reference proteome</keyword>
<evidence type="ECO:0000313" key="3">
    <source>
        <dbReference type="EMBL" id="KAA8646893.1"/>
    </source>
</evidence>
<dbReference type="OrthoDB" id="418131at2759"/>
<gene>
    <name evidence="3" type="ORF">ATNIH1004_005568</name>
    <name evidence="4" type="ORF">EYZ11_005987</name>
</gene>
<comment type="caution">
    <text evidence="4">The sequence shown here is derived from an EMBL/GenBank/DDBJ whole genome shotgun (WGS) entry which is preliminary data.</text>
</comment>
<evidence type="ECO:0000313" key="4">
    <source>
        <dbReference type="EMBL" id="THC94546.1"/>
    </source>
</evidence>
<dbReference type="EMBL" id="SOSA01000202">
    <property type="protein sequence ID" value="THC94546.1"/>
    <property type="molecule type" value="Genomic_DNA"/>
</dbReference>
<reference evidence="3 6" key="2">
    <citation type="submission" date="2019-08" db="EMBL/GenBank/DDBJ databases">
        <title>The genome sequence of a newly discovered highly antifungal drug resistant Aspergillus species, Aspergillus tanneri NIH 1004.</title>
        <authorList>
            <person name="Mounaud S."/>
            <person name="Singh I."/>
            <person name="Joardar V."/>
            <person name="Pakala S."/>
            <person name="Pakala S."/>
            <person name="Venepally P."/>
            <person name="Chung J.K."/>
            <person name="Losada L."/>
            <person name="Nierman W.C."/>
        </authorList>
    </citation>
    <scope>NUCLEOTIDE SEQUENCE [LARGE SCALE GENOMIC DNA]</scope>
    <source>
        <strain evidence="3 6">NIH1004</strain>
    </source>
</reference>
<reference evidence="4 5" key="1">
    <citation type="submission" date="2019-03" db="EMBL/GenBank/DDBJ databases">
        <title>The genome sequence of a newly discovered highly antifungal drug resistant Aspergillus species, Aspergillus tanneri NIH 1004.</title>
        <authorList>
            <person name="Mounaud S."/>
            <person name="Singh I."/>
            <person name="Joardar V."/>
            <person name="Pakala S."/>
            <person name="Pakala S."/>
            <person name="Venepally P."/>
            <person name="Hoover J."/>
            <person name="Nierman W."/>
            <person name="Chung J."/>
            <person name="Losada L."/>
        </authorList>
    </citation>
    <scope>NUCLEOTIDE SEQUENCE [LARGE SCALE GENOMIC DNA]</scope>
    <source>
        <strain evidence="4 5">NIH1004</strain>
    </source>
</reference>